<dbReference type="InterPro" id="IPR013525">
    <property type="entry name" value="ABC2_TM"/>
</dbReference>
<dbReference type="RefSeq" id="WP_282198847.1">
    <property type="nucleotide sequence ID" value="NZ_BOQE01000001.1"/>
</dbReference>
<feature type="domain" description="ABC transmembrane type-2" evidence="9">
    <location>
        <begin position="38"/>
        <end position="261"/>
    </location>
</feature>
<evidence type="ECO:0000256" key="3">
    <source>
        <dbReference type="ARBA" id="ARBA00022448"/>
    </source>
</evidence>
<dbReference type="GO" id="GO:0005886">
    <property type="term" value="C:plasma membrane"/>
    <property type="evidence" value="ECO:0007669"/>
    <property type="project" value="UniProtKB-SubCell"/>
</dbReference>
<feature type="transmembrane region" description="Helical" evidence="8">
    <location>
        <begin position="182"/>
        <end position="200"/>
    </location>
</feature>
<protein>
    <recommendedName>
        <fullName evidence="8">Transport permease protein</fullName>
    </recommendedName>
</protein>
<keyword evidence="5 8" id="KW-0812">Transmembrane</keyword>
<name>A0AAV4LCU8_9BACL</name>
<evidence type="ECO:0000256" key="4">
    <source>
        <dbReference type="ARBA" id="ARBA00022475"/>
    </source>
</evidence>
<dbReference type="InterPro" id="IPR047817">
    <property type="entry name" value="ABC2_TM_bact-type"/>
</dbReference>
<gene>
    <name evidence="10" type="primary">tagG</name>
    <name evidence="10" type="ORF">DNHGIG_12160</name>
</gene>
<feature type="transmembrane region" description="Helical" evidence="8">
    <location>
        <begin position="70"/>
        <end position="86"/>
    </location>
</feature>
<evidence type="ECO:0000313" key="10">
    <source>
        <dbReference type="EMBL" id="GIM45667.1"/>
    </source>
</evidence>
<dbReference type="EMBL" id="BOQE01000001">
    <property type="protein sequence ID" value="GIM45667.1"/>
    <property type="molecule type" value="Genomic_DNA"/>
</dbReference>
<evidence type="ECO:0000256" key="6">
    <source>
        <dbReference type="ARBA" id="ARBA00022989"/>
    </source>
</evidence>
<keyword evidence="6 8" id="KW-1133">Transmembrane helix</keyword>
<dbReference type="PANTHER" id="PTHR30413">
    <property type="entry name" value="INNER MEMBRANE TRANSPORT PERMEASE"/>
    <property type="match status" value="1"/>
</dbReference>
<accession>A0AAV4LCU8</accession>
<feature type="transmembrane region" description="Helical" evidence="8">
    <location>
        <begin position="241"/>
        <end position="258"/>
    </location>
</feature>
<evidence type="ECO:0000313" key="11">
    <source>
        <dbReference type="Proteomes" id="UP001057291"/>
    </source>
</evidence>
<dbReference type="AlphaFoldDB" id="A0AAV4LCU8"/>
<evidence type="ECO:0000256" key="5">
    <source>
        <dbReference type="ARBA" id="ARBA00022692"/>
    </source>
</evidence>
<evidence type="ECO:0000259" key="9">
    <source>
        <dbReference type="PROSITE" id="PS51012"/>
    </source>
</evidence>
<evidence type="ECO:0000256" key="1">
    <source>
        <dbReference type="ARBA" id="ARBA00004651"/>
    </source>
</evidence>
<proteinExistence type="inferred from homology"/>
<evidence type="ECO:0000256" key="2">
    <source>
        <dbReference type="ARBA" id="ARBA00007783"/>
    </source>
</evidence>
<dbReference type="PROSITE" id="PS51012">
    <property type="entry name" value="ABC_TM2"/>
    <property type="match status" value="1"/>
</dbReference>
<organism evidence="10 11">
    <name type="scientific">Collibacillus ludicampi</name>
    <dbReference type="NCBI Taxonomy" id="2771369"/>
    <lineage>
        <taxon>Bacteria</taxon>
        <taxon>Bacillati</taxon>
        <taxon>Bacillota</taxon>
        <taxon>Bacilli</taxon>
        <taxon>Bacillales</taxon>
        <taxon>Alicyclobacillaceae</taxon>
        <taxon>Collibacillus</taxon>
    </lineage>
</organism>
<dbReference type="PANTHER" id="PTHR30413:SF10">
    <property type="entry name" value="CAPSULE POLYSACCHARIDE EXPORT INNER-MEMBRANE PROTEIN CTRC"/>
    <property type="match status" value="1"/>
</dbReference>
<keyword evidence="11" id="KW-1185">Reference proteome</keyword>
<keyword evidence="3 8" id="KW-0813">Transport</keyword>
<feature type="transmembrane region" description="Helical" evidence="8">
    <location>
        <begin position="152"/>
        <end position="175"/>
    </location>
</feature>
<sequence length="269" mass="32019">MELMRSVIRSLREIVKLRHIIFELTKKDIQLRYLGSYLGILWAFVQPTINILILWFVFQVGFKSMPVDNFPFILWLMAGMVPWMFFSDSVTNATTSIIENGYLVKKVVFKVSILPLIKILSSLFIHVFFILLLFIMFWVYGFGFQIYYLQVFYYLIASVLLVLGISWITSALIVFLKDIGQIVGMLLQFLFWLTPIFWSFKILPPNYHFVVKLNPLYYIVEGYRNAFIYHKWFWEEPKLTFYFWILTFLVIIIGGSLFKKLRPHFSDVI</sequence>
<keyword evidence="4 8" id="KW-1003">Cell membrane</keyword>
<comment type="caution">
    <text evidence="10">The sequence shown here is derived from an EMBL/GenBank/DDBJ whole genome shotgun (WGS) entry which is preliminary data.</text>
</comment>
<evidence type="ECO:0000256" key="8">
    <source>
        <dbReference type="RuleBase" id="RU361157"/>
    </source>
</evidence>
<dbReference type="GO" id="GO:0140359">
    <property type="term" value="F:ABC-type transporter activity"/>
    <property type="evidence" value="ECO:0007669"/>
    <property type="project" value="InterPro"/>
</dbReference>
<comment type="subcellular location">
    <subcellularLocation>
        <location evidence="1 8">Cell membrane</location>
        <topology evidence="1 8">Multi-pass membrane protein</topology>
    </subcellularLocation>
</comment>
<feature type="transmembrane region" description="Helical" evidence="8">
    <location>
        <begin position="107"/>
        <end position="140"/>
    </location>
</feature>
<feature type="transmembrane region" description="Helical" evidence="8">
    <location>
        <begin position="34"/>
        <end position="58"/>
    </location>
</feature>
<dbReference type="Proteomes" id="UP001057291">
    <property type="component" value="Unassembled WGS sequence"/>
</dbReference>
<keyword evidence="7 8" id="KW-0472">Membrane</keyword>
<evidence type="ECO:0000256" key="7">
    <source>
        <dbReference type="ARBA" id="ARBA00023136"/>
    </source>
</evidence>
<comment type="similarity">
    <text evidence="2 8">Belongs to the ABC-2 integral membrane protein family.</text>
</comment>
<dbReference type="Pfam" id="PF01061">
    <property type="entry name" value="ABC2_membrane"/>
    <property type="match status" value="1"/>
</dbReference>
<reference evidence="10" key="1">
    <citation type="journal article" date="2023" name="Int. J. Syst. Evol. Microbiol.">
        <title>Collibacillus ludicampi gen. nov., sp. nov., a new soil bacterium of the family Alicyclobacillaceae.</title>
        <authorList>
            <person name="Jojima T."/>
            <person name="Ioku Y."/>
            <person name="Fukuta Y."/>
            <person name="Shirasaka N."/>
            <person name="Matsumura Y."/>
            <person name="Mori M."/>
        </authorList>
    </citation>
    <scope>NUCLEOTIDE SEQUENCE</scope>
    <source>
        <strain evidence="10">TP075</strain>
    </source>
</reference>
<dbReference type="GO" id="GO:0015920">
    <property type="term" value="P:lipopolysaccharide transport"/>
    <property type="evidence" value="ECO:0007669"/>
    <property type="project" value="TreeGrafter"/>
</dbReference>